<reference evidence="7 8" key="1">
    <citation type="submission" date="2020-03" db="EMBL/GenBank/DDBJ databases">
        <authorList>
            <person name="Kim M.K."/>
        </authorList>
    </citation>
    <scope>NUCLEOTIDE SEQUENCE [LARGE SCALE GENOMIC DNA]</scope>
    <source>
        <strain evidence="7 8">BT328</strain>
    </source>
</reference>
<dbReference type="Gene3D" id="3.90.420.10">
    <property type="entry name" value="Oxidoreductase, molybdopterin-binding domain"/>
    <property type="match status" value="1"/>
</dbReference>
<name>A0A6G9AXI4_9BACT</name>
<dbReference type="InterPro" id="IPR014756">
    <property type="entry name" value="Ig_E-set"/>
</dbReference>
<sequence>MVKPDSDGDQPAKPATITRRTLLGGAATAAVAVVQTSFAKGLQISIPQVPDDPTKQMGVPPGKVGTRSAFEKLAKNASDISSRSPLQDLYGTITPSDLHFERHHNGVPAIDPAKYELLIHGQVERPTVFTLADLKRFPSVSRIAFLECSGNFRTGKETMSPQEICGLTSQSEWTGVLLSTLFREVGVKPSSSWFLAEGGDAALMTRSIPTSKGWNDAIIAYAQNGEALRPEQGYPVRLFLPGWEGNTSVKWLRRLELGDAPWQTREETSKYSEGIKGGKIRQFSFDIDARSIITFPAYPVQIQKGWIEIRGLAWSGRGKVSRVEVSTDAGKTWKLAELQEPILDKAHVRFRHLWQWNGSETEIMSRVTDETGYVQPTFAQLIDARGADTGGYHFNPITVWQIKPDGRVLNRPENFR</sequence>
<dbReference type="GO" id="GO:0030151">
    <property type="term" value="F:molybdenum ion binding"/>
    <property type="evidence" value="ECO:0007669"/>
    <property type="project" value="InterPro"/>
</dbReference>
<accession>A0A6G9AXI4</accession>
<dbReference type="InterPro" id="IPR005066">
    <property type="entry name" value="MoCF_OxRdtse_dimer"/>
</dbReference>
<dbReference type="GO" id="GO:0020037">
    <property type="term" value="F:heme binding"/>
    <property type="evidence" value="ECO:0007669"/>
    <property type="project" value="TreeGrafter"/>
</dbReference>
<dbReference type="NCBIfam" id="TIGR04555">
    <property type="entry name" value="sulfite_DH_soxC"/>
    <property type="match status" value="1"/>
</dbReference>
<evidence type="ECO:0000313" key="8">
    <source>
        <dbReference type="Proteomes" id="UP000501802"/>
    </source>
</evidence>
<dbReference type="GO" id="GO:0006790">
    <property type="term" value="P:sulfur compound metabolic process"/>
    <property type="evidence" value="ECO:0007669"/>
    <property type="project" value="TreeGrafter"/>
</dbReference>
<evidence type="ECO:0000256" key="1">
    <source>
        <dbReference type="ARBA" id="ARBA00001924"/>
    </source>
</evidence>
<dbReference type="GO" id="GO:0008482">
    <property type="term" value="F:sulfite oxidase activity"/>
    <property type="evidence" value="ECO:0007669"/>
    <property type="project" value="TreeGrafter"/>
</dbReference>
<dbReference type="GO" id="GO:0043546">
    <property type="term" value="F:molybdopterin cofactor binding"/>
    <property type="evidence" value="ECO:0007669"/>
    <property type="project" value="TreeGrafter"/>
</dbReference>
<gene>
    <name evidence="7" type="primary">soxC</name>
    <name evidence="7" type="ORF">G8759_32395</name>
</gene>
<evidence type="ECO:0000313" key="7">
    <source>
        <dbReference type="EMBL" id="QIP17005.1"/>
    </source>
</evidence>
<feature type="domain" description="Moybdenum cofactor oxidoreductase dimerisation" evidence="6">
    <location>
        <begin position="284"/>
        <end position="395"/>
    </location>
</feature>
<dbReference type="Proteomes" id="UP000501802">
    <property type="component" value="Chromosome"/>
</dbReference>
<dbReference type="PRINTS" id="PR00407">
    <property type="entry name" value="EUMOPTERIN"/>
</dbReference>
<dbReference type="SUPFAM" id="SSF56524">
    <property type="entry name" value="Oxidoreductase molybdopterin-binding domain"/>
    <property type="match status" value="1"/>
</dbReference>
<dbReference type="PANTHER" id="PTHR19372">
    <property type="entry name" value="SULFITE REDUCTASE"/>
    <property type="match status" value="1"/>
</dbReference>
<keyword evidence="3" id="KW-0479">Metal-binding</keyword>
<keyword evidence="2" id="KW-0500">Molybdenum</keyword>
<dbReference type="InterPro" id="IPR008335">
    <property type="entry name" value="Mopterin_OxRdtase_euk"/>
</dbReference>
<dbReference type="Pfam" id="PF03404">
    <property type="entry name" value="Mo-co_dimer"/>
    <property type="match status" value="1"/>
</dbReference>
<dbReference type="EMBL" id="CP050063">
    <property type="protein sequence ID" value="QIP17005.1"/>
    <property type="molecule type" value="Genomic_DNA"/>
</dbReference>
<dbReference type="GO" id="GO:0050310">
    <property type="term" value="F:sulfite dehydrogenase activity"/>
    <property type="evidence" value="ECO:0007669"/>
    <property type="project" value="UniProtKB-EC"/>
</dbReference>
<dbReference type="InterPro" id="IPR030835">
    <property type="entry name" value="Sulfite_DH_SoxC"/>
</dbReference>
<feature type="domain" description="Oxidoreductase molybdopterin-binding" evidence="5">
    <location>
        <begin position="104"/>
        <end position="263"/>
    </location>
</feature>
<evidence type="ECO:0000256" key="4">
    <source>
        <dbReference type="ARBA" id="ARBA00023002"/>
    </source>
</evidence>
<evidence type="ECO:0000259" key="5">
    <source>
        <dbReference type="Pfam" id="PF00174"/>
    </source>
</evidence>
<evidence type="ECO:0000259" key="6">
    <source>
        <dbReference type="Pfam" id="PF03404"/>
    </source>
</evidence>
<dbReference type="Pfam" id="PF00174">
    <property type="entry name" value="Oxidored_molyb"/>
    <property type="match status" value="1"/>
</dbReference>
<dbReference type="SUPFAM" id="SSF81296">
    <property type="entry name" value="E set domains"/>
    <property type="match status" value="1"/>
</dbReference>
<evidence type="ECO:0000256" key="2">
    <source>
        <dbReference type="ARBA" id="ARBA00022505"/>
    </source>
</evidence>
<dbReference type="InterPro" id="IPR036374">
    <property type="entry name" value="OxRdtase_Mopterin-bd_sf"/>
</dbReference>
<keyword evidence="4 7" id="KW-0560">Oxidoreductase</keyword>
<keyword evidence="8" id="KW-1185">Reference proteome</keyword>
<dbReference type="Gene3D" id="2.60.40.650">
    <property type="match status" value="1"/>
</dbReference>
<evidence type="ECO:0000256" key="3">
    <source>
        <dbReference type="ARBA" id="ARBA00022723"/>
    </source>
</evidence>
<proteinExistence type="predicted"/>
<dbReference type="RefSeq" id="WP_167217434.1">
    <property type="nucleotide sequence ID" value="NZ_CP050063.1"/>
</dbReference>
<dbReference type="InterPro" id="IPR000572">
    <property type="entry name" value="OxRdtase_Mopterin-bd_dom"/>
</dbReference>
<organism evidence="7 8">
    <name type="scientific">Spirosoma aureum</name>
    <dbReference type="NCBI Taxonomy" id="2692134"/>
    <lineage>
        <taxon>Bacteria</taxon>
        <taxon>Pseudomonadati</taxon>
        <taxon>Bacteroidota</taxon>
        <taxon>Cytophagia</taxon>
        <taxon>Cytophagales</taxon>
        <taxon>Cytophagaceae</taxon>
        <taxon>Spirosoma</taxon>
    </lineage>
</organism>
<dbReference type="AlphaFoldDB" id="A0A6G9AXI4"/>
<dbReference type="KEGG" id="spib:G8759_32395"/>
<dbReference type="EC" id="1.8.2.1" evidence="7"/>
<comment type="cofactor">
    <cofactor evidence="1">
        <name>Mo-molybdopterin</name>
        <dbReference type="ChEBI" id="CHEBI:71302"/>
    </cofactor>
</comment>
<protein>
    <submittedName>
        <fullName evidence="7">Sulfite dehydrogenase</fullName>
        <ecNumber evidence="7">1.8.2.1</ecNumber>
    </submittedName>
</protein>
<dbReference type="PANTHER" id="PTHR19372:SF7">
    <property type="entry name" value="SULFITE OXIDASE, MITOCHONDRIAL"/>
    <property type="match status" value="1"/>
</dbReference>